<reference evidence="1 2" key="2">
    <citation type="submission" date="2020-06" db="EMBL/GenBank/DDBJ databases">
        <title>Complete Genome Sequence of Clostridium muelleri sp. nov. P21T, an Acid-Alcohol Producing Acetogen Isolated from Old Hay.</title>
        <authorList>
            <person name="Duncan K.E."/>
            <person name="Tanner R.S."/>
        </authorList>
    </citation>
    <scope>NUCLEOTIDE SEQUENCE [LARGE SCALE GENOMIC DNA]</scope>
    <source>
        <strain evidence="1 2">P21</strain>
    </source>
</reference>
<comment type="caution">
    <text evidence="1">The sequence shown here is derived from an EMBL/GenBank/DDBJ whole genome shotgun (WGS) entry which is preliminary data.</text>
</comment>
<accession>A0A7Y0HP12</accession>
<dbReference type="Proteomes" id="UP000537131">
    <property type="component" value="Unassembled WGS sequence"/>
</dbReference>
<gene>
    <name evidence="1" type="ORF">HBE96_05890</name>
</gene>
<protein>
    <submittedName>
        <fullName evidence="1">Uncharacterized protein</fullName>
    </submittedName>
</protein>
<reference evidence="1 2" key="1">
    <citation type="submission" date="2020-04" db="EMBL/GenBank/DDBJ databases">
        <authorList>
            <person name="Doyle D.A."/>
        </authorList>
    </citation>
    <scope>NUCLEOTIDE SEQUENCE [LARGE SCALE GENOMIC DNA]</scope>
    <source>
        <strain evidence="1 2">P21</strain>
    </source>
</reference>
<keyword evidence="2" id="KW-1185">Reference proteome</keyword>
<evidence type="ECO:0000313" key="1">
    <source>
        <dbReference type="EMBL" id="NMM62223.1"/>
    </source>
</evidence>
<dbReference type="EMBL" id="JABBNI010000011">
    <property type="protein sequence ID" value="NMM62223.1"/>
    <property type="molecule type" value="Genomic_DNA"/>
</dbReference>
<dbReference type="RefSeq" id="WP_169296831.1">
    <property type="nucleotide sequence ID" value="NZ_JABBNI010000011.1"/>
</dbReference>
<proteinExistence type="predicted"/>
<evidence type="ECO:0000313" key="2">
    <source>
        <dbReference type="Proteomes" id="UP000537131"/>
    </source>
</evidence>
<sequence length="119" mass="14282">MNKNNTIYTDELIKYDEGMYKGKINWGSNINRYLKVLYENKKYCFCIKDYIKRENKVILELDRRILKPISTGHLLECKIGGIIGVKSGDFKYVIGQTFKDDKRDIIIIDREYRYRKKKK</sequence>
<dbReference type="AlphaFoldDB" id="A0A7Y0HP12"/>
<name>A0A7Y0HP12_9CLOT</name>
<organism evidence="1 2">
    <name type="scientific">Clostridium muellerianum</name>
    <dbReference type="NCBI Taxonomy" id="2716538"/>
    <lineage>
        <taxon>Bacteria</taxon>
        <taxon>Bacillati</taxon>
        <taxon>Bacillota</taxon>
        <taxon>Clostridia</taxon>
        <taxon>Eubacteriales</taxon>
        <taxon>Clostridiaceae</taxon>
        <taxon>Clostridium</taxon>
    </lineage>
</organism>